<proteinExistence type="predicted"/>
<dbReference type="RefSeq" id="WP_276303219.1">
    <property type="nucleotide sequence ID" value="NZ_CP119992.1"/>
</dbReference>
<evidence type="ECO:0000256" key="7">
    <source>
        <dbReference type="ARBA" id="ARBA00023204"/>
    </source>
</evidence>
<keyword evidence="10" id="KW-1185">Reference proteome</keyword>
<evidence type="ECO:0000256" key="1">
    <source>
        <dbReference type="ARBA" id="ARBA00022485"/>
    </source>
</evidence>
<evidence type="ECO:0000313" key="9">
    <source>
        <dbReference type="EMBL" id="MFC7317534.1"/>
    </source>
</evidence>
<feature type="domain" description="Uracil-DNA glycosylase-like" evidence="8">
    <location>
        <begin position="33"/>
        <end position="189"/>
    </location>
</feature>
<gene>
    <name evidence="9" type="ORF">ACFQPE_12150</name>
</gene>
<evidence type="ECO:0000256" key="3">
    <source>
        <dbReference type="ARBA" id="ARBA00022763"/>
    </source>
</evidence>
<dbReference type="InterPro" id="IPR051536">
    <property type="entry name" value="UDG_Type-4/5"/>
</dbReference>
<dbReference type="InterPro" id="IPR036895">
    <property type="entry name" value="Uracil-DNA_glycosylase-like_sf"/>
</dbReference>
<reference evidence="9 10" key="1">
    <citation type="journal article" date="2019" name="Int. J. Syst. Evol. Microbiol.">
        <title>The Global Catalogue of Microorganisms (GCM) 10K type strain sequencing project: providing services to taxonomists for standard genome sequencing and annotation.</title>
        <authorList>
            <consortium name="The Broad Institute Genomics Platform"/>
            <consortium name="The Broad Institute Genome Sequencing Center for Infectious Disease"/>
            <person name="Wu L."/>
            <person name="Ma J."/>
        </authorList>
    </citation>
    <scope>NUCLEOTIDE SEQUENCE [LARGE SCALE GENOMIC DNA]</scope>
    <source>
        <strain evidence="9 10">PSR21</strain>
    </source>
</reference>
<dbReference type="SMART" id="SM00987">
    <property type="entry name" value="UreE_C"/>
    <property type="match status" value="1"/>
</dbReference>
<protein>
    <submittedName>
        <fullName evidence="9">Uracil-DNA glycosylase family protein</fullName>
    </submittedName>
</protein>
<dbReference type="GO" id="GO:0051539">
    <property type="term" value="F:4 iron, 4 sulfur cluster binding"/>
    <property type="evidence" value="ECO:0007669"/>
    <property type="project" value="UniProtKB-KW"/>
</dbReference>
<dbReference type="CDD" id="cd10030">
    <property type="entry name" value="UDG-F4_TTUDGA_SPO1dp_like"/>
    <property type="match status" value="1"/>
</dbReference>
<keyword evidence="1" id="KW-0004">4Fe-4S</keyword>
<sequence length="208" mass="22870">MTPRYPDPDDRLVLEPDCRRCPELAAARERISWGVGPADADLVVVGEAPGPGAPEADRWRGGNWTGMAYTSRASGRKVRAMFEQLGHPDAYYTNAVKCFPLDPAGGNREPAAEERANCRPYLLDEIERVDPACVVATGKHATRSLLAVEGREVGRFLDLVLEPQDCPTLGVPVLPVLHPSYQEVWISRLGYTYESYRDAIGAVLSEYA</sequence>
<evidence type="ECO:0000259" key="8">
    <source>
        <dbReference type="SMART" id="SM00986"/>
    </source>
</evidence>
<dbReference type="PANTHER" id="PTHR33693">
    <property type="entry name" value="TYPE-5 URACIL-DNA GLYCOSYLASE"/>
    <property type="match status" value="1"/>
</dbReference>
<organism evidence="9 10">
    <name type="scientific">Halomarina halobia</name>
    <dbReference type="NCBI Taxonomy" id="3033386"/>
    <lineage>
        <taxon>Archaea</taxon>
        <taxon>Methanobacteriati</taxon>
        <taxon>Methanobacteriota</taxon>
        <taxon>Stenosarchaea group</taxon>
        <taxon>Halobacteria</taxon>
        <taxon>Halobacteriales</taxon>
        <taxon>Natronomonadaceae</taxon>
        <taxon>Halomarina</taxon>
    </lineage>
</organism>
<dbReference type="Pfam" id="PF03167">
    <property type="entry name" value="UDG"/>
    <property type="match status" value="1"/>
</dbReference>
<keyword evidence="4" id="KW-0378">Hydrolase</keyword>
<dbReference type="Proteomes" id="UP001596547">
    <property type="component" value="Unassembled WGS sequence"/>
</dbReference>
<dbReference type="GeneID" id="79315793"/>
<keyword evidence="2" id="KW-0479">Metal-binding</keyword>
<dbReference type="Gene3D" id="3.40.470.10">
    <property type="entry name" value="Uracil-DNA glycosylase-like domain"/>
    <property type="match status" value="1"/>
</dbReference>
<comment type="caution">
    <text evidence="9">The sequence shown here is derived from an EMBL/GenBank/DDBJ whole genome shotgun (WGS) entry which is preliminary data.</text>
</comment>
<dbReference type="SMART" id="SM00986">
    <property type="entry name" value="UDG"/>
    <property type="match status" value="1"/>
</dbReference>
<evidence type="ECO:0000256" key="4">
    <source>
        <dbReference type="ARBA" id="ARBA00022801"/>
    </source>
</evidence>
<evidence type="ECO:0000313" key="10">
    <source>
        <dbReference type="Proteomes" id="UP001596547"/>
    </source>
</evidence>
<dbReference type="GO" id="GO:0006281">
    <property type="term" value="P:DNA repair"/>
    <property type="evidence" value="ECO:0007669"/>
    <property type="project" value="UniProtKB-KW"/>
</dbReference>
<keyword evidence="7" id="KW-0234">DNA repair</keyword>
<evidence type="ECO:0000256" key="5">
    <source>
        <dbReference type="ARBA" id="ARBA00023004"/>
    </source>
</evidence>
<keyword evidence="6" id="KW-0411">Iron-sulfur</keyword>
<name>A0ABD6AAE8_9EURY</name>
<dbReference type="EMBL" id="JBHTBF010000002">
    <property type="protein sequence ID" value="MFC7317534.1"/>
    <property type="molecule type" value="Genomic_DNA"/>
</dbReference>
<evidence type="ECO:0000256" key="2">
    <source>
        <dbReference type="ARBA" id="ARBA00022723"/>
    </source>
</evidence>
<dbReference type="SUPFAM" id="SSF52141">
    <property type="entry name" value="Uracil-DNA glycosylase-like"/>
    <property type="match status" value="1"/>
</dbReference>
<dbReference type="InterPro" id="IPR005122">
    <property type="entry name" value="Uracil-DNA_glycosylase-like"/>
</dbReference>
<dbReference type="GO" id="GO:0097506">
    <property type="term" value="F:deaminated base DNA N-glycosylase activity"/>
    <property type="evidence" value="ECO:0007669"/>
    <property type="project" value="UniProtKB-ARBA"/>
</dbReference>
<accession>A0ABD6AAE8</accession>
<keyword evidence="3" id="KW-0227">DNA damage</keyword>
<dbReference type="GO" id="GO:0046872">
    <property type="term" value="F:metal ion binding"/>
    <property type="evidence" value="ECO:0007669"/>
    <property type="project" value="UniProtKB-KW"/>
</dbReference>
<evidence type="ECO:0000256" key="6">
    <source>
        <dbReference type="ARBA" id="ARBA00023014"/>
    </source>
</evidence>
<keyword evidence="5" id="KW-0408">Iron</keyword>
<dbReference type="AlphaFoldDB" id="A0ABD6AAE8"/>